<dbReference type="EMBL" id="BMVO01000036">
    <property type="protein sequence ID" value="GHB30150.1"/>
    <property type="molecule type" value="Genomic_DNA"/>
</dbReference>
<evidence type="ECO:0000313" key="2">
    <source>
        <dbReference type="EMBL" id="GHB30150.1"/>
    </source>
</evidence>
<gene>
    <name evidence="2" type="ORF">GCM10010346_62000</name>
</gene>
<organism evidence="2 3">
    <name type="scientific">Streptomyces chryseus</name>
    <dbReference type="NCBI Taxonomy" id="68186"/>
    <lineage>
        <taxon>Bacteria</taxon>
        <taxon>Bacillati</taxon>
        <taxon>Actinomycetota</taxon>
        <taxon>Actinomycetes</taxon>
        <taxon>Kitasatosporales</taxon>
        <taxon>Streptomycetaceae</taxon>
        <taxon>Streptomyces</taxon>
    </lineage>
</organism>
<evidence type="ECO:0000256" key="1">
    <source>
        <dbReference type="SAM" id="MobiDB-lite"/>
    </source>
</evidence>
<accession>A0ABQ3EGJ6</accession>
<sequence length="63" mass="6693">MPGGGIGFEEMGATGHNKRLRPSARPSTSPHTRGESREDLVAGAGRPLMGRRVQVDVLLLGVR</sequence>
<reference evidence="3" key="1">
    <citation type="journal article" date="2019" name="Int. J. Syst. Evol. Microbiol.">
        <title>The Global Catalogue of Microorganisms (GCM) 10K type strain sequencing project: providing services to taxonomists for standard genome sequencing and annotation.</title>
        <authorList>
            <consortium name="The Broad Institute Genomics Platform"/>
            <consortium name="The Broad Institute Genome Sequencing Center for Infectious Disease"/>
            <person name="Wu L."/>
            <person name="Ma J."/>
        </authorList>
    </citation>
    <scope>NUCLEOTIDE SEQUENCE [LARGE SCALE GENOMIC DNA]</scope>
    <source>
        <strain evidence="3">JCM 4737</strain>
    </source>
</reference>
<protein>
    <submittedName>
        <fullName evidence="2">Uncharacterized protein</fullName>
    </submittedName>
</protein>
<proteinExistence type="predicted"/>
<dbReference type="Proteomes" id="UP000599437">
    <property type="component" value="Unassembled WGS sequence"/>
</dbReference>
<evidence type="ECO:0000313" key="3">
    <source>
        <dbReference type="Proteomes" id="UP000599437"/>
    </source>
</evidence>
<keyword evidence="3" id="KW-1185">Reference proteome</keyword>
<comment type="caution">
    <text evidence="2">The sequence shown here is derived from an EMBL/GenBank/DDBJ whole genome shotgun (WGS) entry which is preliminary data.</text>
</comment>
<feature type="region of interest" description="Disordered" evidence="1">
    <location>
        <begin position="1"/>
        <end position="47"/>
    </location>
</feature>
<name>A0ABQ3EGJ6_9ACTN</name>